<sequence>MTAKDTKFSSENSVHPLGYQSSLELERLPLSLLGHVMPKIYVLIAEVFPLPESTDTEAIVKSMIAGLEAALSRFPILVGSIDVDAATGRMWVTKKRDSAVKLHVKYMLDESEFPSYEELAEKDFPASLIAGHQLLPESVTAKQLHSPLGDNAEGGIDVAAFQINFIRGGFILGTAVHHAVSDGPGCDGFLATWAENSAAAAKGQPLSPLEPLDSFEPALDVKDPTPERMADIKDAYPVLKDAGGPMPPPPADFKMPPLVQQMWHFPKKNAESLKALASTTLEDGWISTYDAIMGLIWSSVTRAKIDLLKPDLNSKALLINAINTRKVWNPPLSESFLGVAATPGRCEPLPLNEIIAEENLSKLAASVRSSIQEVTPQYLDGMLQWIAGHEDKRWLETSINSFLGMDLAASSWQGMAAYEKHDFGFGLPSALRWPSPPFDGFVFLYPSRADMKDAKPGEELSREIDEGHRVTAVRSPKRLTSGGIKCGHFSSPNLKRKLGAEEGC</sequence>
<evidence type="ECO:0000256" key="1">
    <source>
        <dbReference type="ARBA" id="ARBA00022679"/>
    </source>
</evidence>
<dbReference type="GO" id="GO:0016747">
    <property type="term" value="F:acyltransferase activity, transferring groups other than amino-acyl groups"/>
    <property type="evidence" value="ECO:0007669"/>
    <property type="project" value="TreeGrafter"/>
</dbReference>
<comment type="caution">
    <text evidence="2">The sequence shown here is derived from an EMBL/GenBank/DDBJ whole genome shotgun (WGS) entry which is preliminary data.</text>
</comment>
<protein>
    <submittedName>
        <fullName evidence="2">Trichothecene 3-O-acetyltransferase</fullName>
    </submittedName>
</protein>
<dbReference type="AlphaFoldDB" id="A0A093V6V7"/>
<dbReference type="Gene3D" id="3.30.559.10">
    <property type="entry name" value="Chloramphenicol acetyltransferase-like domain"/>
    <property type="match status" value="2"/>
</dbReference>
<reference evidence="2" key="2">
    <citation type="journal article" date="2014" name="PLoS Genet.">
        <title>Signature gene expression reveals novel clues to the molecular mechanisms of dimorphic transition in Penicillium marneffei.</title>
        <authorList>
            <person name="Yang E."/>
            <person name="Wang G."/>
            <person name="Cai J."/>
            <person name="Woo P.C."/>
            <person name="Lau S.K."/>
            <person name="Yuen K.-Y."/>
            <person name="Chow W.-N."/>
            <person name="Lin X."/>
        </authorList>
    </citation>
    <scope>NUCLEOTIDE SEQUENCE</scope>
    <source>
        <strain evidence="2">PM1</strain>
    </source>
</reference>
<gene>
    <name evidence="2" type="ORF">GQ26_0440140</name>
</gene>
<evidence type="ECO:0000313" key="2">
    <source>
        <dbReference type="EMBL" id="KFX42436.1"/>
    </source>
</evidence>
<dbReference type="InterPro" id="IPR050317">
    <property type="entry name" value="Plant_Fungal_Acyltransferase"/>
</dbReference>
<dbReference type="PANTHER" id="PTHR31642:SF310">
    <property type="entry name" value="FATTY ALCOHOL:CAFFEOYL-COA ACYLTRANSFERASE"/>
    <property type="match status" value="1"/>
</dbReference>
<dbReference type="eggNOG" id="ENOG502RS4F">
    <property type="taxonomic scope" value="Eukaryota"/>
</dbReference>
<accession>A0A093V6V7</accession>
<dbReference type="HOGENOM" id="CLU_026450_2_1_1"/>
<reference key="1">
    <citation type="journal article" date="2014" name="PLoS Genet.">
        <title>Signature Gene Expression Reveals Novel Clues to the Molecular Mechanisms of Dimorphic Transition in Penicillium marneffei.</title>
        <authorList>
            <person name="Yang E."/>
            <person name="Wang G."/>
            <person name="Cai J."/>
            <person name="Woo P.C."/>
            <person name="Lau S.K."/>
            <person name="Yuen K.-Y."/>
            <person name="Chow W.-N."/>
            <person name="Lin X."/>
        </authorList>
    </citation>
    <scope>NUCLEOTIDE SEQUENCE [LARGE SCALE GENOMIC DNA]</scope>
    <source>
        <strain>PM1</strain>
    </source>
</reference>
<organism evidence="2">
    <name type="scientific">Talaromyces marneffei PM1</name>
    <dbReference type="NCBI Taxonomy" id="1077442"/>
    <lineage>
        <taxon>Eukaryota</taxon>
        <taxon>Fungi</taxon>
        <taxon>Dikarya</taxon>
        <taxon>Ascomycota</taxon>
        <taxon>Pezizomycotina</taxon>
        <taxon>Eurotiomycetes</taxon>
        <taxon>Eurotiomycetidae</taxon>
        <taxon>Eurotiales</taxon>
        <taxon>Trichocomaceae</taxon>
        <taxon>Talaromyces</taxon>
        <taxon>Talaromyces sect. Talaromyces</taxon>
    </lineage>
</organism>
<keyword evidence="1 2" id="KW-0808">Transferase</keyword>
<dbReference type="Pfam" id="PF02458">
    <property type="entry name" value="Transferase"/>
    <property type="match status" value="1"/>
</dbReference>
<dbReference type="InterPro" id="IPR023213">
    <property type="entry name" value="CAT-like_dom_sf"/>
</dbReference>
<dbReference type="EMBL" id="JPOX01000044">
    <property type="protein sequence ID" value="KFX42436.1"/>
    <property type="molecule type" value="Genomic_DNA"/>
</dbReference>
<dbReference type="PANTHER" id="PTHR31642">
    <property type="entry name" value="TRICHOTHECENE 3-O-ACETYLTRANSFERASE"/>
    <property type="match status" value="1"/>
</dbReference>
<name>A0A093V6V7_TALMA</name>
<proteinExistence type="predicted"/>
<dbReference type="GO" id="GO:0044550">
    <property type="term" value="P:secondary metabolite biosynthetic process"/>
    <property type="evidence" value="ECO:0007669"/>
    <property type="project" value="TreeGrafter"/>
</dbReference>